<feature type="transmembrane region" description="Helical" evidence="1">
    <location>
        <begin position="65"/>
        <end position="86"/>
    </location>
</feature>
<keyword evidence="1" id="KW-0472">Membrane</keyword>
<evidence type="ECO:0000313" key="2">
    <source>
        <dbReference type="EMBL" id="MFC6036520.1"/>
    </source>
</evidence>
<feature type="transmembrane region" description="Helical" evidence="1">
    <location>
        <begin position="92"/>
        <end position="113"/>
    </location>
</feature>
<name>A0ABW1KWP7_9PROT</name>
<dbReference type="Proteomes" id="UP001596116">
    <property type="component" value="Unassembled WGS sequence"/>
</dbReference>
<keyword evidence="1" id="KW-0812">Transmembrane</keyword>
<dbReference type="RefSeq" id="WP_379882240.1">
    <property type="nucleotide sequence ID" value="NZ_JBHPON010000002.1"/>
</dbReference>
<feature type="transmembrane region" description="Helical" evidence="1">
    <location>
        <begin position="9"/>
        <end position="27"/>
    </location>
</feature>
<accession>A0ABW1KWP7</accession>
<evidence type="ECO:0000256" key="1">
    <source>
        <dbReference type="SAM" id="Phobius"/>
    </source>
</evidence>
<gene>
    <name evidence="2" type="ORF">ACFMB1_13265</name>
</gene>
<organism evidence="2 3">
    <name type="scientific">Hyphococcus aureus</name>
    <dbReference type="NCBI Taxonomy" id="2666033"/>
    <lineage>
        <taxon>Bacteria</taxon>
        <taxon>Pseudomonadati</taxon>
        <taxon>Pseudomonadota</taxon>
        <taxon>Alphaproteobacteria</taxon>
        <taxon>Parvularculales</taxon>
        <taxon>Parvularculaceae</taxon>
        <taxon>Hyphococcus</taxon>
    </lineage>
</organism>
<evidence type="ECO:0000313" key="3">
    <source>
        <dbReference type="Proteomes" id="UP001596116"/>
    </source>
</evidence>
<protein>
    <submittedName>
        <fullName evidence="2">Uncharacterized protein</fullName>
    </submittedName>
</protein>
<keyword evidence="3" id="KW-1185">Reference proteome</keyword>
<comment type="caution">
    <text evidence="2">The sequence shown here is derived from an EMBL/GenBank/DDBJ whole genome shotgun (WGS) entry which is preliminary data.</text>
</comment>
<reference evidence="2 3" key="1">
    <citation type="submission" date="2024-09" db="EMBL/GenBank/DDBJ databases">
        <authorList>
            <person name="Zhang Z.-H."/>
        </authorList>
    </citation>
    <scope>NUCLEOTIDE SEQUENCE [LARGE SCALE GENOMIC DNA]</scope>
    <source>
        <strain evidence="2 3">HHTR114</strain>
    </source>
</reference>
<dbReference type="EMBL" id="JBHPON010000002">
    <property type="protein sequence ID" value="MFC6036520.1"/>
    <property type="molecule type" value="Genomic_DNA"/>
</dbReference>
<proteinExistence type="predicted"/>
<sequence>MKIRTMRHLIMGLLTGTGVFHLLVAFLNAAPGLGLPLAGFGFLFVVIGFFVRNDTNDGSKSHSRNAIIAAIAACSAGLILGGRAYFTNGHPPALILMFAIDIAVIVLGVMWLLKVAAKRRR</sequence>
<keyword evidence="1" id="KW-1133">Transmembrane helix</keyword>
<feature type="transmembrane region" description="Helical" evidence="1">
    <location>
        <begin position="33"/>
        <end position="53"/>
    </location>
</feature>